<reference evidence="2 3" key="1">
    <citation type="submission" date="2015-09" db="EMBL/GenBank/DDBJ databases">
        <title>Trachymyrmex cornetzi WGS genome.</title>
        <authorList>
            <person name="Nygaard S."/>
            <person name="Hu H."/>
            <person name="Boomsma J."/>
            <person name="Zhang G."/>
        </authorList>
    </citation>
    <scope>NUCLEOTIDE SEQUENCE [LARGE SCALE GENOMIC DNA]</scope>
    <source>
        <strain evidence="2">Tcor2-1</strain>
        <tissue evidence="2">Whole body</tissue>
    </source>
</reference>
<organism evidence="2 3">
    <name type="scientific">Trachymyrmex cornetzi</name>
    <dbReference type="NCBI Taxonomy" id="471704"/>
    <lineage>
        <taxon>Eukaryota</taxon>
        <taxon>Metazoa</taxon>
        <taxon>Ecdysozoa</taxon>
        <taxon>Arthropoda</taxon>
        <taxon>Hexapoda</taxon>
        <taxon>Insecta</taxon>
        <taxon>Pterygota</taxon>
        <taxon>Neoptera</taxon>
        <taxon>Endopterygota</taxon>
        <taxon>Hymenoptera</taxon>
        <taxon>Apocrita</taxon>
        <taxon>Aculeata</taxon>
        <taxon>Formicoidea</taxon>
        <taxon>Formicidae</taxon>
        <taxon>Myrmicinae</taxon>
        <taxon>Trachymyrmex</taxon>
    </lineage>
</organism>
<accession>A0A151IUP3</accession>
<evidence type="ECO:0000313" key="3">
    <source>
        <dbReference type="Proteomes" id="UP000078492"/>
    </source>
</evidence>
<gene>
    <name evidence="2" type="ORF">ALC57_16627</name>
</gene>
<dbReference type="AlphaFoldDB" id="A0A151IUP3"/>
<name>A0A151IUP3_9HYME</name>
<sequence>DRSRGVGDGVRGWRGQWRSELMATVGAQPRKIDAKDSPSSADNRTPPFLDNFESSYVSLECVRAYTRTSRTNYPGHKFKRAILGVRDNLYFIQIYKFHGTFRLHLALISLEQKL</sequence>
<evidence type="ECO:0000313" key="2">
    <source>
        <dbReference type="EMBL" id="KYN11197.1"/>
    </source>
</evidence>
<protein>
    <submittedName>
        <fullName evidence="2">Uncharacterized protein</fullName>
    </submittedName>
</protein>
<feature type="non-terminal residue" evidence="2">
    <location>
        <position position="1"/>
    </location>
</feature>
<evidence type="ECO:0000256" key="1">
    <source>
        <dbReference type="SAM" id="MobiDB-lite"/>
    </source>
</evidence>
<keyword evidence="3" id="KW-1185">Reference proteome</keyword>
<dbReference type="Proteomes" id="UP000078492">
    <property type="component" value="Unassembled WGS sequence"/>
</dbReference>
<feature type="region of interest" description="Disordered" evidence="1">
    <location>
        <begin position="26"/>
        <end position="47"/>
    </location>
</feature>
<dbReference type="EMBL" id="KQ980949">
    <property type="protein sequence ID" value="KYN11197.1"/>
    <property type="molecule type" value="Genomic_DNA"/>
</dbReference>
<proteinExistence type="predicted"/>